<organism evidence="13 14">
    <name type="scientific">Microthyrium microscopicum</name>
    <dbReference type="NCBI Taxonomy" id="703497"/>
    <lineage>
        <taxon>Eukaryota</taxon>
        <taxon>Fungi</taxon>
        <taxon>Dikarya</taxon>
        <taxon>Ascomycota</taxon>
        <taxon>Pezizomycotina</taxon>
        <taxon>Dothideomycetes</taxon>
        <taxon>Dothideomycetes incertae sedis</taxon>
        <taxon>Microthyriales</taxon>
        <taxon>Microthyriaceae</taxon>
        <taxon>Microthyrium</taxon>
    </lineage>
</organism>
<dbReference type="EMBL" id="MU004230">
    <property type="protein sequence ID" value="KAF2674278.1"/>
    <property type="molecule type" value="Genomic_DNA"/>
</dbReference>
<dbReference type="AlphaFoldDB" id="A0A6A6UT87"/>
<evidence type="ECO:0000256" key="1">
    <source>
        <dbReference type="ARBA" id="ARBA00004904"/>
    </source>
</evidence>
<comment type="similarity">
    <text evidence="11 12">Belongs to the DHBP synthase family.</text>
</comment>
<evidence type="ECO:0000256" key="11">
    <source>
        <dbReference type="ARBA" id="ARBA00060730"/>
    </source>
</evidence>
<dbReference type="PANTHER" id="PTHR21327:SF18">
    <property type="entry name" value="3,4-DIHYDROXY-2-BUTANONE 4-PHOSPHATE SYNTHASE"/>
    <property type="match status" value="1"/>
</dbReference>
<dbReference type="SUPFAM" id="SSF55821">
    <property type="entry name" value="YrdC/RibB"/>
    <property type="match status" value="1"/>
</dbReference>
<evidence type="ECO:0000313" key="14">
    <source>
        <dbReference type="Proteomes" id="UP000799302"/>
    </source>
</evidence>
<protein>
    <recommendedName>
        <fullName evidence="4 12">3,4-dihydroxy-2-butanone 4-phosphate synthase</fullName>
        <shortName evidence="12">DHBP synthase</shortName>
        <ecNumber evidence="3 12">4.1.99.12</ecNumber>
    </recommendedName>
</protein>
<comment type="subunit">
    <text evidence="2 12">Homodimer.</text>
</comment>
<reference evidence="13" key="1">
    <citation type="journal article" date="2020" name="Stud. Mycol.">
        <title>101 Dothideomycetes genomes: a test case for predicting lifestyles and emergence of pathogens.</title>
        <authorList>
            <person name="Haridas S."/>
            <person name="Albert R."/>
            <person name="Binder M."/>
            <person name="Bloem J."/>
            <person name="Labutti K."/>
            <person name="Salamov A."/>
            <person name="Andreopoulos B."/>
            <person name="Baker S."/>
            <person name="Barry K."/>
            <person name="Bills G."/>
            <person name="Bluhm B."/>
            <person name="Cannon C."/>
            <person name="Castanera R."/>
            <person name="Culley D."/>
            <person name="Daum C."/>
            <person name="Ezra D."/>
            <person name="Gonzalez J."/>
            <person name="Henrissat B."/>
            <person name="Kuo A."/>
            <person name="Liang C."/>
            <person name="Lipzen A."/>
            <person name="Lutzoni F."/>
            <person name="Magnuson J."/>
            <person name="Mondo S."/>
            <person name="Nolan M."/>
            <person name="Ohm R."/>
            <person name="Pangilinan J."/>
            <person name="Park H.-J."/>
            <person name="Ramirez L."/>
            <person name="Alfaro M."/>
            <person name="Sun H."/>
            <person name="Tritt A."/>
            <person name="Yoshinaga Y."/>
            <person name="Zwiers L.-H."/>
            <person name="Turgeon B."/>
            <person name="Goodwin S."/>
            <person name="Spatafora J."/>
            <person name="Crous P."/>
            <person name="Grigoriev I."/>
        </authorList>
    </citation>
    <scope>NUCLEOTIDE SEQUENCE</scope>
    <source>
        <strain evidence="13">CBS 115976</strain>
    </source>
</reference>
<comment type="catalytic activity">
    <reaction evidence="12">
        <text>D-ribulose 5-phosphate = (2S)-2-hydroxy-3-oxobutyl phosphate + formate + H(+)</text>
        <dbReference type="Rhea" id="RHEA:18457"/>
        <dbReference type="ChEBI" id="CHEBI:15378"/>
        <dbReference type="ChEBI" id="CHEBI:15740"/>
        <dbReference type="ChEBI" id="CHEBI:58121"/>
        <dbReference type="ChEBI" id="CHEBI:58830"/>
        <dbReference type="EC" id="4.1.99.12"/>
    </reaction>
</comment>
<dbReference type="OrthoDB" id="60371at2759"/>
<comment type="function">
    <text evidence="12">Catalyzes the conversion of D-ribulose 5-phosphate to formate and 3,4-dihydroxy-2-butanone 4-phosphate.</text>
</comment>
<dbReference type="GO" id="GO:0046872">
    <property type="term" value="F:metal ion binding"/>
    <property type="evidence" value="ECO:0007669"/>
    <property type="project" value="UniProtKB-KW"/>
</dbReference>
<evidence type="ECO:0000256" key="12">
    <source>
        <dbReference type="RuleBase" id="RU003843"/>
    </source>
</evidence>
<sequence>MSPAHQEINGANGHSNGGLQFDTIEDSVNAFARGEFVIVLDDASRENEGDLICAAEDCTPEMMGFMLRYTSGYVCVPMTDERADQLELPHMVTKNRDPHLTAYTVTVDGLGPSTTTGISAFDRSCTVNMLADPTVTPSKLRRPGHVLPLRAKPGLTRERRGHTEAAVELCRLAGKQQVGVICEVVIHGEPVPGRAELSGSRMARRDDCLALGKQFGVKVCTIEDMTKYVEEREGKLQNQ</sequence>
<proteinExistence type="inferred from homology"/>
<dbReference type="GO" id="GO:0008686">
    <property type="term" value="F:3,4-dihydroxy-2-butanone-4-phosphate synthase activity"/>
    <property type="evidence" value="ECO:0007669"/>
    <property type="project" value="UniProtKB-EC"/>
</dbReference>
<dbReference type="InterPro" id="IPR000422">
    <property type="entry name" value="DHBP_synthase_RibB"/>
</dbReference>
<dbReference type="EC" id="4.1.99.12" evidence="3 12"/>
<keyword evidence="6 12" id="KW-0479">Metal-binding</keyword>
<keyword evidence="7 12" id="KW-0460">Magnesium</keyword>
<dbReference type="InterPro" id="IPR017945">
    <property type="entry name" value="DHBP_synth_RibB-like_a/b_dom"/>
</dbReference>
<evidence type="ECO:0000313" key="13">
    <source>
        <dbReference type="EMBL" id="KAF2674278.1"/>
    </source>
</evidence>
<dbReference type="Gene3D" id="3.90.870.10">
    <property type="entry name" value="DHBP synthase"/>
    <property type="match status" value="1"/>
</dbReference>
<dbReference type="FunFam" id="3.90.870.10:FF:000002">
    <property type="entry name" value="3,4-dihydroxy-2-butanone 4-phosphate synthase"/>
    <property type="match status" value="1"/>
</dbReference>
<accession>A0A6A6UT87</accession>
<keyword evidence="5 12" id="KW-0686">Riboflavin biosynthesis</keyword>
<evidence type="ECO:0000256" key="3">
    <source>
        <dbReference type="ARBA" id="ARBA00012153"/>
    </source>
</evidence>
<keyword evidence="10 12" id="KW-0456">Lyase</keyword>
<evidence type="ECO:0000256" key="9">
    <source>
        <dbReference type="ARBA" id="ARBA00023211"/>
    </source>
</evidence>
<evidence type="ECO:0000256" key="4">
    <source>
        <dbReference type="ARBA" id="ARBA00018836"/>
    </source>
</evidence>
<dbReference type="NCBIfam" id="TIGR00506">
    <property type="entry name" value="ribB"/>
    <property type="match status" value="1"/>
</dbReference>
<keyword evidence="14" id="KW-1185">Reference proteome</keyword>
<keyword evidence="9 12" id="KW-0464">Manganese</keyword>
<evidence type="ECO:0000256" key="8">
    <source>
        <dbReference type="ARBA" id="ARBA00023206"/>
    </source>
</evidence>
<comment type="pathway">
    <text evidence="1 12">Cofactor biosynthesis; riboflavin biosynthesis; 2-hydroxy-3-oxobutyl phosphate from D-ribulose 5-phosphate: step 1/1.</text>
</comment>
<dbReference type="GO" id="GO:0005829">
    <property type="term" value="C:cytosol"/>
    <property type="evidence" value="ECO:0007669"/>
    <property type="project" value="TreeGrafter"/>
</dbReference>
<evidence type="ECO:0000256" key="7">
    <source>
        <dbReference type="ARBA" id="ARBA00022842"/>
    </source>
</evidence>
<dbReference type="PANTHER" id="PTHR21327">
    <property type="entry name" value="GTP CYCLOHYDROLASE II-RELATED"/>
    <property type="match status" value="1"/>
</dbReference>
<comment type="cofactor">
    <cofactor evidence="12">
        <name>Mg(2+)</name>
        <dbReference type="ChEBI" id="CHEBI:18420"/>
    </cofactor>
    <cofactor evidence="12">
        <name>Mn(2+)</name>
        <dbReference type="ChEBI" id="CHEBI:29035"/>
    </cofactor>
    <text evidence="12">Binds 2 divalent metal cations per subunit. Magnesium or manganese.</text>
</comment>
<name>A0A6A6UT87_9PEZI</name>
<dbReference type="Pfam" id="PF00926">
    <property type="entry name" value="DHBP_synthase"/>
    <property type="match status" value="1"/>
</dbReference>
<keyword evidence="8" id="KW-0318">Glutathionylation</keyword>
<evidence type="ECO:0000256" key="10">
    <source>
        <dbReference type="ARBA" id="ARBA00023239"/>
    </source>
</evidence>
<evidence type="ECO:0000256" key="2">
    <source>
        <dbReference type="ARBA" id="ARBA00011738"/>
    </source>
</evidence>
<dbReference type="UniPathway" id="UPA00275">
    <property type="reaction ID" value="UER00399"/>
</dbReference>
<dbReference type="GO" id="GO:0009231">
    <property type="term" value="P:riboflavin biosynthetic process"/>
    <property type="evidence" value="ECO:0007669"/>
    <property type="project" value="UniProtKB-UniPathway"/>
</dbReference>
<evidence type="ECO:0000256" key="6">
    <source>
        <dbReference type="ARBA" id="ARBA00022723"/>
    </source>
</evidence>
<gene>
    <name evidence="13" type="ORF">BT63DRAFT_419576</name>
</gene>
<evidence type="ECO:0000256" key="5">
    <source>
        <dbReference type="ARBA" id="ARBA00022619"/>
    </source>
</evidence>
<dbReference type="Proteomes" id="UP000799302">
    <property type="component" value="Unassembled WGS sequence"/>
</dbReference>
<dbReference type="GO" id="GO:0005758">
    <property type="term" value="C:mitochondrial intermembrane space"/>
    <property type="evidence" value="ECO:0007669"/>
    <property type="project" value="TreeGrafter"/>
</dbReference>